<feature type="region of interest" description="Disordered" evidence="7">
    <location>
        <begin position="1"/>
        <end position="110"/>
    </location>
</feature>
<dbReference type="SMART" id="SM00612">
    <property type="entry name" value="Kelch"/>
    <property type="match status" value="2"/>
</dbReference>
<feature type="coiled-coil region" evidence="6">
    <location>
        <begin position="1013"/>
        <end position="1089"/>
    </location>
</feature>
<dbReference type="PANTHER" id="PTHR23244">
    <property type="entry name" value="KELCH REPEAT DOMAIN"/>
    <property type="match status" value="1"/>
</dbReference>
<proteinExistence type="predicted"/>
<dbReference type="GeneID" id="87845697"/>
<organism evidence="8 9">
    <name type="scientific">Chaetomium fimeti</name>
    <dbReference type="NCBI Taxonomy" id="1854472"/>
    <lineage>
        <taxon>Eukaryota</taxon>
        <taxon>Fungi</taxon>
        <taxon>Dikarya</taxon>
        <taxon>Ascomycota</taxon>
        <taxon>Pezizomycotina</taxon>
        <taxon>Sordariomycetes</taxon>
        <taxon>Sordariomycetidae</taxon>
        <taxon>Sordariales</taxon>
        <taxon>Chaetomiaceae</taxon>
        <taxon>Chaetomium</taxon>
    </lineage>
</organism>
<feature type="compositionally biased region" description="Low complexity" evidence="7">
    <location>
        <begin position="505"/>
        <end position="516"/>
    </location>
</feature>
<evidence type="ECO:0000256" key="1">
    <source>
        <dbReference type="ARBA" id="ARBA00004496"/>
    </source>
</evidence>
<feature type="compositionally biased region" description="Low complexity" evidence="7">
    <location>
        <begin position="1161"/>
        <end position="1171"/>
    </location>
</feature>
<comment type="caution">
    <text evidence="8">The sequence shown here is derived from an EMBL/GenBank/DDBJ whole genome shotgun (WGS) entry which is preliminary data.</text>
</comment>
<keyword evidence="9" id="KW-1185">Reference proteome</keyword>
<dbReference type="Gene3D" id="2.120.10.80">
    <property type="entry name" value="Kelch-type beta propeller"/>
    <property type="match status" value="2"/>
</dbReference>
<dbReference type="GO" id="GO:0061245">
    <property type="term" value="P:establishment or maintenance of bipolar cell polarity"/>
    <property type="evidence" value="ECO:0007669"/>
    <property type="project" value="TreeGrafter"/>
</dbReference>
<dbReference type="GO" id="GO:0051285">
    <property type="term" value="C:cell cortex of cell tip"/>
    <property type="evidence" value="ECO:0007669"/>
    <property type="project" value="TreeGrafter"/>
</dbReference>
<feature type="region of interest" description="Disordered" evidence="7">
    <location>
        <begin position="1281"/>
        <end position="1307"/>
    </location>
</feature>
<accession>A0AAE0HLS1</accession>
<dbReference type="Pfam" id="PF24681">
    <property type="entry name" value="Kelch_KLHDC2_KLHL20_DRC7"/>
    <property type="match status" value="1"/>
</dbReference>
<feature type="compositionally biased region" description="Low complexity" evidence="7">
    <location>
        <begin position="1400"/>
        <end position="1411"/>
    </location>
</feature>
<evidence type="ECO:0000256" key="2">
    <source>
        <dbReference type="ARBA" id="ARBA00022441"/>
    </source>
</evidence>
<feature type="compositionally biased region" description="Basic residues" evidence="7">
    <location>
        <begin position="1"/>
        <end position="11"/>
    </location>
</feature>
<evidence type="ECO:0000313" key="9">
    <source>
        <dbReference type="Proteomes" id="UP001278766"/>
    </source>
</evidence>
<feature type="compositionally biased region" description="Low complexity" evidence="7">
    <location>
        <begin position="24"/>
        <end position="33"/>
    </location>
</feature>
<dbReference type="PANTHER" id="PTHR23244:SF456">
    <property type="entry name" value="MULTIPLE EPIDERMAL GROWTH FACTOR-LIKE DOMAINS PROTEIN 8"/>
    <property type="match status" value="1"/>
</dbReference>
<gene>
    <name evidence="8" type="ORF">B0H64DRAFT_78116</name>
</gene>
<feature type="region of interest" description="Disordered" evidence="7">
    <location>
        <begin position="1118"/>
        <end position="1171"/>
    </location>
</feature>
<keyword evidence="3" id="KW-0963">Cytoplasm</keyword>
<evidence type="ECO:0000256" key="6">
    <source>
        <dbReference type="SAM" id="Coils"/>
    </source>
</evidence>
<feature type="compositionally biased region" description="Polar residues" evidence="7">
    <location>
        <begin position="560"/>
        <end position="575"/>
    </location>
</feature>
<feature type="compositionally biased region" description="Polar residues" evidence="7">
    <location>
        <begin position="464"/>
        <end position="478"/>
    </location>
</feature>
<dbReference type="EMBL" id="JAUEPN010000002">
    <property type="protein sequence ID" value="KAK3298557.1"/>
    <property type="molecule type" value="Genomic_DNA"/>
</dbReference>
<feature type="compositionally biased region" description="Polar residues" evidence="7">
    <location>
        <begin position="1230"/>
        <end position="1244"/>
    </location>
</feature>
<feature type="coiled-coil region" evidence="6">
    <location>
        <begin position="927"/>
        <end position="989"/>
    </location>
</feature>
<feature type="compositionally biased region" description="Basic and acidic residues" evidence="7">
    <location>
        <begin position="1131"/>
        <end position="1146"/>
    </location>
</feature>
<feature type="compositionally biased region" description="Gly residues" evidence="7">
    <location>
        <begin position="1412"/>
        <end position="1422"/>
    </location>
</feature>
<keyword evidence="5 6" id="KW-0175">Coiled coil</keyword>
<dbReference type="Proteomes" id="UP001278766">
    <property type="component" value="Unassembled WGS sequence"/>
</dbReference>
<keyword evidence="2" id="KW-0880">Kelch repeat</keyword>
<comment type="subcellular location">
    <subcellularLocation>
        <location evidence="1">Cytoplasm</location>
    </subcellularLocation>
</comment>
<reference evidence="8" key="1">
    <citation type="journal article" date="2023" name="Mol. Phylogenet. Evol.">
        <title>Genome-scale phylogeny and comparative genomics of the fungal order Sordariales.</title>
        <authorList>
            <person name="Hensen N."/>
            <person name="Bonometti L."/>
            <person name="Westerberg I."/>
            <person name="Brannstrom I.O."/>
            <person name="Guillou S."/>
            <person name="Cros-Aarteil S."/>
            <person name="Calhoun S."/>
            <person name="Haridas S."/>
            <person name="Kuo A."/>
            <person name="Mondo S."/>
            <person name="Pangilinan J."/>
            <person name="Riley R."/>
            <person name="LaButti K."/>
            <person name="Andreopoulos B."/>
            <person name="Lipzen A."/>
            <person name="Chen C."/>
            <person name="Yan M."/>
            <person name="Daum C."/>
            <person name="Ng V."/>
            <person name="Clum A."/>
            <person name="Steindorff A."/>
            <person name="Ohm R.A."/>
            <person name="Martin F."/>
            <person name="Silar P."/>
            <person name="Natvig D.O."/>
            <person name="Lalanne C."/>
            <person name="Gautier V."/>
            <person name="Ament-Velasquez S.L."/>
            <person name="Kruys A."/>
            <person name="Hutchinson M.I."/>
            <person name="Powell A.J."/>
            <person name="Barry K."/>
            <person name="Miller A.N."/>
            <person name="Grigoriev I.V."/>
            <person name="Debuchy R."/>
            <person name="Gladieux P."/>
            <person name="Hiltunen Thoren M."/>
            <person name="Johannesson H."/>
        </authorList>
    </citation>
    <scope>NUCLEOTIDE SEQUENCE</scope>
    <source>
        <strain evidence="8">CBS 168.71</strain>
    </source>
</reference>
<name>A0AAE0HLS1_9PEZI</name>
<dbReference type="InterPro" id="IPR006652">
    <property type="entry name" value="Kelch_1"/>
</dbReference>
<feature type="compositionally biased region" description="Low complexity" evidence="7">
    <location>
        <begin position="70"/>
        <end position="87"/>
    </location>
</feature>
<evidence type="ECO:0000256" key="3">
    <source>
        <dbReference type="ARBA" id="ARBA00022490"/>
    </source>
</evidence>
<feature type="region of interest" description="Disordered" evidence="7">
    <location>
        <begin position="1346"/>
        <end position="1424"/>
    </location>
</feature>
<reference evidence="8" key="2">
    <citation type="submission" date="2023-06" db="EMBL/GenBank/DDBJ databases">
        <authorList>
            <consortium name="Lawrence Berkeley National Laboratory"/>
            <person name="Haridas S."/>
            <person name="Hensen N."/>
            <person name="Bonometti L."/>
            <person name="Westerberg I."/>
            <person name="Brannstrom I.O."/>
            <person name="Guillou S."/>
            <person name="Cros-Aarteil S."/>
            <person name="Calhoun S."/>
            <person name="Kuo A."/>
            <person name="Mondo S."/>
            <person name="Pangilinan J."/>
            <person name="Riley R."/>
            <person name="Labutti K."/>
            <person name="Andreopoulos B."/>
            <person name="Lipzen A."/>
            <person name="Chen C."/>
            <person name="Yanf M."/>
            <person name="Daum C."/>
            <person name="Ng V."/>
            <person name="Clum A."/>
            <person name="Steindorff A."/>
            <person name="Ohm R."/>
            <person name="Martin F."/>
            <person name="Silar P."/>
            <person name="Natvig D."/>
            <person name="Lalanne C."/>
            <person name="Gautier V."/>
            <person name="Ament-Velasquez S.L."/>
            <person name="Kruys A."/>
            <person name="Hutchinson M.I."/>
            <person name="Powell A.J."/>
            <person name="Barry K."/>
            <person name="Miller A.N."/>
            <person name="Grigoriev I.V."/>
            <person name="Debuchy R."/>
            <person name="Gladieux P."/>
            <person name="Thoren M.H."/>
            <person name="Johannesson H."/>
        </authorList>
    </citation>
    <scope>NUCLEOTIDE SEQUENCE</scope>
    <source>
        <strain evidence="8">CBS 168.71</strain>
    </source>
</reference>
<feature type="compositionally biased region" description="Basic and acidic residues" evidence="7">
    <location>
        <begin position="1283"/>
        <end position="1307"/>
    </location>
</feature>
<evidence type="ECO:0000256" key="4">
    <source>
        <dbReference type="ARBA" id="ARBA00022737"/>
    </source>
</evidence>
<evidence type="ECO:0008006" key="10">
    <source>
        <dbReference type="Google" id="ProtNLM"/>
    </source>
</evidence>
<feature type="region of interest" description="Disordered" evidence="7">
    <location>
        <begin position="1225"/>
        <end position="1244"/>
    </location>
</feature>
<feature type="region of interest" description="Disordered" evidence="7">
    <location>
        <begin position="448"/>
        <end position="664"/>
    </location>
</feature>
<keyword evidence="4" id="KW-0677">Repeat</keyword>
<dbReference type="RefSeq" id="XP_062662071.1">
    <property type="nucleotide sequence ID" value="XM_062808749.1"/>
</dbReference>
<feature type="compositionally biased region" description="Polar residues" evidence="7">
    <location>
        <begin position="617"/>
        <end position="631"/>
    </location>
</feature>
<feature type="compositionally biased region" description="Polar residues" evidence="7">
    <location>
        <begin position="98"/>
        <end position="108"/>
    </location>
</feature>
<feature type="compositionally biased region" description="Polar residues" evidence="7">
    <location>
        <begin position="42"/>
        <end position="51"/>
    </location>
</feature>
<feature type="coiled-coil region" evidence="6">
    <location>
        <begin position="808"/>
        <end position="877"/>
    </location>
</feature>
<evidence type="ECO:0000256" key="5">
    <source>
        <dbReference type="ARBA" id="ARBA00023054"/>
    </source>
</evidence>
<evidence type="ECO:0000313" key="8">
    <source>
        <dbReference type="EMBL" id="KAK3298557.1"/>
    </source>
</evidence>
<protein>
    <recommendedName>
        <fullName evidence="10">Tip elongation aberrant protein 1</fullName>
    </recommendedName>
</protein>
<dbReference type="FunFam" id="2.120.10.80:FF:000049">
    <property type="entry name" value="Cell polarity protein (Tea1)"/>
    <property type="match status" value="1"/>
</dbReference>
<dbReference type="SUPFAM" id="SSF117281">
    <property type="entry name" value="Kelch motif"/>
    <property type="match status" value="1"/>
</dbReference>
<evidence type="ECO:0000256" key="7">
    <source>
        <dbReference type="SAM" id="MobiDB-lite"/>
    </source>
</evidence>
<dbReference type="InterPro" id="IPR015915">
    <property type="entry name" value="Kelch-typ_b-propeller"/>
</dbReference>
<sequence length="1510" mass="164044">MAFLFKSKKHQDRGLSSRDGPQGSGSSAGSAAARVRVDKGSRSTPTGSLHSLDNDGSMGSPEQFARQRGQSLDQQPQASPQAQIQQQHPSEPPVRNGAPSQPGQSPNASLYPWSQRRLTYTSSHPSPFPRYGAAVNSVSSKEGDIYVMGGLINSSTVKGDLWLVEAGANMSCYPLATTAEGPGPRVGHSSLLVGNAFIVFGGDTKIEESDVLDETLYLLNTSTRQWSRALPTGPRPSGRYGHSLNILGSKIYVFGGQVEGYFMNDLAAFDLNQLQMPNNRWEMLIASSDSGAPPQGKLPPARTNHSVVTFNDKLYLFGGTNGFKWFNDVWCYDPMTNLWSQLDCIGYIPSPREGHAAAIVDDVMYIFGGRTEEGADLGDLAAFRISSLRWYTFQNMGPSPSPRSGHSMTAVGKTVVVVGGEPSSAATAVNDLALVYCLDTTKIRYPNDAAANRDAPRNRRPSDVTAQNSARNTPSRDGSNGPPDSRRQIGPPNAINGYRSPTGEPNPSNGHPNGPSRLPRSTGPAGPAGPPPQGQAPKPGLSAAPPPRPRTSSLERPDQPSLSPVTSPIPQQVSNLREVESAAAANGRRTPPTQNPPRSSSRQADVQAVDAAKSKPTKQGRSQGSVDSSTEPALKQVIPRPASPPPPTRQPSNPLGRRSSTRNSQTVALLKELDSSRNRNAWYASELELARRAGYMPNASLSPVLDNRAMETFDDEDKPLIEALLAMRTELANVQASVDKQAVLAAKQIAEAEKQRDAAIQEAIYAKAKMAARVGGSVSSTPQFDSEKDMDDRAGEIGRKLAYALNTQKELQDQLDRLSVEYEAERKARKLADDTANAAHKRMTDLENYKQQNASELERLKAELHMTQREAREQSVAAVEAVAAAQMLRVEKEEFEQKYTEAAGSSKEHSETFVSLRGAVAASAETKALLERKLDEERALRETVESKLNKLKAEHEARTAELVAATQRLRDTEELAEQHANEARVHREAVMAGLDKMSMKDTAKSVTGDTERIRALQGQVDAANALVRKYQQEADSAADKLRGAEERIAGLEAYQEQASREGVSIRRQLQNALRDTQSLQAGNSELKQQLSKQHLESNAMLVQYNALKDILGERGISPTVAMRSRSSPRGSPREGSPEQMRLRELEQQLTAAQSALEESRTQAAAQAQESESTYRDKLAQLDNDYQSAVHYVKGTEKMLKQLKEQISRYKTENAKLKEQVVDLEERLGGDSSTPRTQQAPADWETQQKTFQAEIDRLQTELHKTASGLEQQVQSVRQELANVQRERNSAVHGSEEARRRLESSKRDLEQLQQENALLERRAQDAEQKVSTLLDQVELSVDNYRRRSRQVPSLNSESIGMATASPTNGGDNGNGNGNHHHRMPGHLRQESTASEAESLYDPAAPSTTVTTTAGGVGGGGGSGLGEARNSAALDSLANELETLRSHWETTNKNYRLSNTFDFDANPVTAAAAANAAAGGRKDEGAGLGLSESLADWRKRLDESHPDSPGGGK</sequence>